<dbReference type="Proteomes" id="UP001162834">
    <property type="component" value="Chromosome"/>
</dbReference>
<keyword evidence="3" id="KW-1185">Reference proteome</keyword>
<evidence type="ECO:0000313" key="3">
    <source>
        <dbReference type="Proteomes" id="UP001162834"/>
    </source>
</evidence>
<feature type="domain" description="PHP" evidence="1">
    <location>
        <begin position="9"/>
        <end position="109"/>
    </location>
</feature>
<dbReference type="EMBL" id="CP087164">
    <property type="protein sequence ID" value="UGS36597.1"/>
    <property type="molecule type" value="Genomic_DNA"/>
</dbReference>
<dbReference type="InterPro" id="IPR016195">
    <property type="entry name" value="Pol/histidinol_Pase-like"/>
</dbReference>
<dbReference type="SUPFAM" id="SSF89550">
    <property type="entry name" value="PHP domain-like"/>
    <property type="match status" value="1"/>
</dbReference>
<dbReference type="InterPro" id="IPR004013">
    <property type="entry name" value="PHP_dom"/>
</dbReference>
<organism evidence="2 3">
    <name type="scientific">Capillimicrobium parvum</name>
    <dbReference type="NCBI Taxonomy" id="2884022"/>
    <lineage>
        <taxon>Bacteria</taxon>
        <taxon>Bacillati</taxon>
        <taxon>Actinomycetota</taxon>
        <taxon>Thermoleophilia</taxon>
        <taxon>Solirubrobacterales</taxon>
        <taxon>Capillimicrobiaceae</taxon>
        <taxon>Capillimicrobium</taxon>
    </lineage>
</organism>
<accession>A0A9E7C1H1</accession>
<dbReference type="GO" id="GO:0008270">
    <property type="term" value="F:zinc ion binding"/>
    <property type="evidence" value="ECO:0007669"/>
    <property type="project" value="TreeGrafter"/>
</dbReference>
<dbReference type="Gene3D" id="3.20.20.140">
    <property type="entry name" value="Metal-dependent hydrolases"/>
    <property type="match status" value="1"/>
</dbReference>
<reference evidence="2" key="1">
    <citation type="journal article" date="2022" name="Int. J. Syst. Evol. Microbiol.">
        <title>Pseudomonas aegrilactucae sp. nov. and Pseudomonas morbosilactucae sp. nov., pathogens causing bacterial rot of lettuce in Japan.</title>
        <authorList>
            <person name="Sawada H."/>
            <person name="Fujikawa T."/>
            <person name="Satou M."/>
        </authorList>
    </citation>
    <scope>NUCLEOTIDE SEQUENCE</scope>
    <source>
        <strain evidence="2">0166_1</strain>
    </source>
</reference>
<dbReference type="Pfam" id="PF02811">
    <property type="entry name" value="PHP"/>
    <property type="match status" value="1"/>
</dbReference>
<dbReference type="PANTHER" id="PTHR36928:SF1">
    <property type="entry name" value="PHOSPHATASE YCDX-RELATED"/>
    <property type="match status" value="1"/>
</dbReference>
<dbReference type="EC" id="3.1.3.-" evidence="2"/>
<keyword evidence="2" id="KW-0378">Hydrolase</keyword>
<evidence type="ECO:0000313" key="2">
    <source>
        <dbReference type="EMBL" id="UGS36597.1"/>
    </source>
</evidence>
<sequence length="244" mass="26788">MASTPVHQDMQVHSTFSDGADTVEANVAAAEAAGLTEMTCVDHVRVGTDWLPEYVAEVQRARTRTHVRLVCGIEAKLLDTTGRLDMPDELPPGIEVIYAADHQVAMDDGVNHPDDVRDRLARGELDGAEVFRCLIESTRRTLDRPQPVVIAHLFSIVGKLGLDESDAPLDQIEALADETARTGQRIEVNERYKTPSARTLRPFVDRGVPLLVSTDSHRADTIGRYDHCLTVLRELDAVPAYGGT</sequence>
<proteinExistence type="predicted"/>
<name>A0A9E7C1H1_9ACTN</name>
<dbReference type="InterPro" id="IPR050243">
    <property type="entry name" value="PHP_phosphatase"/>
</dbReference>
<dbReference type="RefSeq" id="WP_259310666.1">
    <property type="nucleotide sequence ID" value="NZ_CP087164.1"/>
</dbReference>
<dbReference type="GO" id="GO:0005829">
    <property type="term" value="C:cytosol"/>
    <property type="evidence" value="ECO:0007669"/>
    <property type="project" value="TreeGrafter"/>
</dbReference>
<dbReference type="PANTHER" id="PTHR36928">
    <property type="entry name" value="PHOSPHATASE YCDX-RELATED"/>
    <property type="match status" value="1"/>
</dbReference>
<dbReference type="GO" id="GO:0042578">
    <property type="term" value="F:phosphoric ester hydrolase activity"/>
    <property type="evidence" value="ECO:0007669"/>
    <property type="project" value="TreeGrafter"/>
</dbReference>
<gene>
    <name evidence="2" type="primary">ycdX</name>
    <name evidence="2" type="ORF">DSM104329_03005</name>
</gene>
<protein>
    <submittedName>
        <fullName evidence="2">Phosphatase YcdX</fullName>
        <ecNumber evidence="2">3.1.3.-</ecNumber>
    </submittedName>
</protein>
<evidence type="ECO:0000259" key="1">
    <source>
        <dbReference type="Pfam" id="PF02811"/>
    </source>
</evidence>
<dbReference type="KEGG" id="sbae:DSM104329_03005"/>
<dbReference type="AlphaFoldDB" id="A0A9E7C1H1"/>